<dbReference type="SUPFAM" id="SSF53756">
    <property type="entry name" value="UDP-Glycosyltransferase/glycogen phosphorylase"/>
    <property type="match status" value="1"/>
</dbReference>
<dbReference type="CDD" id="cd03801">
    <property type="entry name" value="GT4_PimA-like"/>
    <property type="match status" value="1"/>
</dbReference>
<sequence length="377" mass="42772">MDIAMIATEKLPVPAIRGGAIQIYLQSSAEIIAESHQVTVFSIKDSSLAENETKNGVHYIRIDEADYLAGLVKQLEAHHFNIVHLCNRPAWIERLKAASPDSKFVLSVHNEMFSESKMTREEGEKCIQAVSKIVTVSDFIRQTISKRFPDAAEKIETVYSGVDLNAYHPAWTDEGGRIRRVMREKAGLNEKKKVILFVGRLSKVKGPHILLQAIPEIAREHPDAMFVFVGSKWFGDDQVNNYVKHLYTLGAMHPEHVTFIKFVRPQVIPYFYTMSDLFVCSSQWQEPLARVHYEAMAAGLPIITTNRGGNTEVIDNGKNGIIINEFDHPHEYARVINELLSDVQKREELGRNGRRLAETKYGWKRVAENLLDAYQNA</sequence>
<evidence type="ECO:0000259" key="2">
    <source>
        <dbReference type="Pfam" id="PF13439"/>
    </source>
</evidence>
<dbReference type="Pfam" id="PF13439">
    <property type="entry name" value="Glyco_transf_4"/>
    <property type="match status" value="1"/>
</dbReference>
<reference evidence="3 4" key="1">
    <citation type="journal article" date="2015" name="Int. J. Syst. Evol. Microbiol.">
        <title>Sporolactobacillus shoreae sp. nov. and Sporolactobacillus spathodeae sp. nov., two spore-forming lactic acid bacteria isolated from tree barks in Thailand.</title>
        <authorList>
            <person name="Thamacharoensuk T."/>
            <person name="Kitahara M."/>
            <person name="Ohkuma M."/>
            <person name="Thongchul N."/>
            <person name="Tanasupawat S."/>
        </authorList>
    </citation>
    <scope>NUCLEOTIDE SEQUENCE [LARGE SCALE GENOMIC DNA]</scope>
    <source>
        <strain evidence="3 4">BK92</strain>
    </source>
</reference>
<dbReference type="PANTHER" id="PTHR12526:SF638">
    <property type="entry name" value="SPORE COAT PROTEIN SA"/>
    <property type="match status" value="1"/>
</dbReference>
<dbReference type="EMBL" id="SRJD01000009">
    <property type="protein sequence ID" value="TGA98094.1"/>
    <property type="molecule type" value="Genomic_DNA"/>
</dbReference>
<dbReference type="Gene3D" id="3.40.50.2000">
    <property type="entry name" value="Glycogen Phosphorylase B"/>
    <property type="match status" value="2"/>
</dbReference>
<dbReference type="InterPro" id="IPR028098">
    <property type="entry name" value="Glyco_trans_4-like_N"/>
</dbReference>
<dbReference type="RefSeq" id="WP_135348474.1">
    <property type="nucleotide sequence ID" value="NZ_SRJD01000009.1"/>
</dbReference>
<dbReference type="OrthoDB" id="139410at2"/>
<evidence type="ECO:0000259" key="1">
    <source>
        <dbReference type="Pfam" id="PF00534"/>
    </source>
</evidence>
<dbReference type="GO" id="GO:0016757">
    <property type="term" value="F:glycosyltransferase activity"/>
    <property type="evidence" value="ECO:0007669"/>
    <property type="project" value="InterPro"/>
</dbReference>
<gene>
    <name evidence="3" type="ORF">E4665_09060</name>
</gene>
<feature type="domain" description="Glycosyltransferase subfamily 4-like N-terminal" evidence="2">
    <location>
        <begin position="28"/>
        <end position="165"/>
    </location>
</feature>
<proteinExistence type="predicted"/>
<dbReference type="Proteomes" id="UP000298347">
    <property type="component" value="Unassembled WGS sequence"/>
</dbReference>
<dbReference type="AlphaFoldDB" id="A0A4Z0GMM2"/>
<dbReference type="Pfam" id="PF00534">
    <property type="entry name" value="Glycos_transf_1"/>
    <property type="match status" value="1"/>
</dbReference>
<evidence type="ECO:0000313" key="4">
    <source>
        <dbReference type="Proteomes" id="UP000298347"/>
    </source>
</evidence>
<accession>A0A4Z0GMM2</accession>
<dbReference type="InterPro" id="IPR001296">
    <property type="entry name" value="Glyco_trans_1"/>
</dbReference>
<feature type="domain" description="Glycosyl transferase family 1" evidence="1">
    <location>
        <begin position="181"/>
        <end position="355"/>
    </location>
</feature>
<dbReference type="PANTHER" id="PTHR12526">
    <property type="entry name" value="GLYCOSYLTRANSFERASE"/>
    <property type="match status" value="1"/>
</dbReference>
<protein>
    <submittedName>
        <fullName evidence="3">Glycosyltransferase family 1 protein</fullName>
    </submittedName>
</protein>
<evidence type="ECO:0000313" key="3">
    <source>
        <dbReference type="EMBL" id="TGA98094.1"/>
    </source>
</evidence>
<name>A0A4Z0GMM2_9BACL</name>
<keyword evidence="3" id="KW-0808">Transferase</keyword>
<comment type="caution">
    <text evidence="3">The sequence shown here is derived from an EMBL/GenBank/DDBJ whole genome shotgun (WGS) entry which is preliminary data.</text>
</comment>
<organism evidence="3 4">
    <name type="scientific">Sporolactobacillus shoreae</name>
    <dbReference type="NCBI Taxonomy" id="1465501"/>
    <lineage>
        <taxon>Bacteria</taxon>
        <taxon>Bacillati</taxon>
        <taxon>Bacillota</taxon>
        <taxon>Bacilli</taxon>
        <taxon>Bacillales</taxon>
        <taxon>Sporolactobacillaceae</taxon>
        <taxon>Sporolactobacillus</taxon>
    </lineage>
</organism>
<keyword evidence="4" id="KW-1185">Reference proteome</keyword>